<proteinExistence type="inferred from homology"/>
<name>A0ABR3P9I4_9PEZI</name>
<accession>A0ABR3P9I4</accession>
<dbReference type="GeneID" id="95976754"/>
<dbReference type="PANTHER" id="PTHR47966:SF2">
    <property type="entry name" value="ASPERGILLOPEPSIN-1-RELATED"/>
    <property type="match status" value="1"/>
</dbReference>
<evidence type="ECO:0000256" key="3">
    <source>
        <dbReference type="ARBA" id="ARBA00022750"/>
    </source>
</evidence>
<evidence type="ECO:0000313" key="8">
    <source>
        <dbReference type="Proteomes" id="UP001562354"/>
    </source>
</evidence>
<sequence>MLKTYARYSAAPPTDVKVAAQSAEQSQQSGTVAAIPQAYDMSYLSPVTIGGQSLNLDFDTGSADLWVFSDKLSASDRGTHDYYNTSSATQMAGQQWGIGYGDGSSARGIVYADKVVVGQVTATSQAVEAATSVSSQFVSDTHNDGLLGLAFSTINTVRPNQQTTFFDSVKSSLAQPLFTVDLKKGQAGSYDFGFIDSSKYTGEISYVNVDSSGGFWRFTADGWAVGAAKSFNKTSFTAIADTGTSLMYLPQASVDAYYNSISGASYNAQVGGYIYPCNADAPSFHIIIGGSAFTVPGSYINYAQVSQTMCFGGLQSDSGIGFSILGDVFLKSQFVVFSAPTGATPQLGFGSQSSLIGVDDDFEEWYLECNGADAPPSS</sequence>
<keyword evidence="3 5" id="KW-0064">Aspartyl protease</keyword>
<dbReference type="InterPro" id="IPR001969">
    <property type="entry name" value="Aspartic_peptidase_AS"/>
</dbReference>
<evidence type="ECO:0000256" key="2">
    <source>
        <dbReference type="ARBA" id="ARBA00022670"/>
    </source>
</evidence>
<dbReference type="Pfam" id="PF00026">
    <property type="entry name" value="Asp"/>
    <property type="match status" value="1"/>
</dbReference>
<organism evidence="7 8">
    <name type="scientific">Neodothiora populina</name>
    <dbReference type="NCBI Taxonomy" id="2781224"/>
    <lineage>
        <taxon>Eukaryota</taxon>
        <taxon>Fungi</taxon>
        <taxon>Dikarya</taxon>
        <taxon>Ascomycota</taxon>
        <taxon>Pezizomycotina</taxon>
        <taxon>Dothideomycetes</taxon>
        <taxon>Dothideomycetidae</taxon>
        <taxon>Dothideales</taxon>
        <taxon>Dothioraceae</taxon>
        <taxon>Neodothiora</taxon>
    </lineage>
</organism>
<evidence type="ECO:0000259" key="6">
    <source>
        <dbReference type="PROSITE" id="PS51767"/>
    </source>
</evidence>
<keyword evidence="2 5" id="KW-0645">Protease</keyword>
<dbReference type="InterPro" id="IPR021109">
    <property type="entry name" value="Peptidase_aspartic_dom_sf"/>
</dbReference>
<dbReference type="PRINTS" id="PR00792">
    <property type="entry name" value="PEPSIN"/>
</dbReference>
<dbReference type="SUPFAM" id="SSF50630">
    <property type="entry name" value="Acid proteases"/>
    <property type="match status" value="1"/>
</dbReference>
<dbReference type="Proteomes" id="UP001562354">
    <property type="component" value="Unassembled WGS sequence"/>
</dbReference>
<keyword evidence="8" id="KW-1185">Reference proteome</keyword>
<dbReference type="PROSITE" id="PS00141">
    <property type="entry name" value="ASP_PROTEASE"/>
    <property type="match status" value="1"/>
</dbReference>
<evidence type="ECO:0000313" key="7">
    <source>
        <dbReference type="EMBL" id="KAL1302689.1"/>
    </source>
</evidence>
<keyword evidence="4 5" id="KW-0378">Hydrolase</keyword>
<comment type="caution">
    <text evidence="7">The sequence shown here is derived from an EMBL/GenBank/DDBJ whole genome shotgun (WGS) entry which is preliminary data.</text>
</comment>
<evidence type="ECO:0000256" key="4">
    <source>
        <dbReference type="ARBA" id="ARBA00022801"/>
    </source>
</evidence>
<dbReference type="PROSITE" id="PS51767">
    <property type="entry name" value="PEPTIDASE_A1"/>
    <property type="match status" value="1"/>
</dbReference>
<reference evidence="7 8" key="1">
    <citation type="submission" date="2024-07" db="EMBL/GenBank/DDBJ databases">
        <title>Draft sequence of the Neodothiora populina.</title>
        <authorList>
            <person name="Drown D.D."/>
            <person name="Schuette U.S."/>
            <person name="Buechlein A.B."/>
            <person name="Rusch D.R."/>
            <person name="Winton L.W."/>
            <person name="Adams G.A."/>
        </authorList>
    </citation>
    <scope>NUCLEOTIDE SEQUENCE [LARGE SCALE GENOMIC DNA]</scope>
    <source>
        <strain evidence="7 8">CPC 39397</strain>
    </source>
</reference>
<protein>
    <recommendedName>
        <fullName evidence="6">Peptidase A1 domain-containing protein</fullName>
    </recommendedName>
</protein>
<evidence type="ECO:0000256" key="5">
    <source>
        <dbReference type="RuleBase" id="RU000454"/>
    </source>
</evidence>
<dbReference type="EMBL" id="JBFMKM010000012">
    <property type="protein sequence ID" value="KAL1302689.1"/>
    <property type="molecule type" value="Genomic_DNA"/>
</dbReference>
<dbReference type="RefSeq" id="XP_069198965.1">
    <property type="nucleotide sequence ID" value="XM_069342465.1"/>
</dbReference>
<dbReference type="InterPro" id="IPR034163">
    <property type="entry name" value="Aspergillopepsin-like_cat_dom"/>
</dbReference>
<dbReference type="PANTHER" id="PTHR47966">
    <property type="entry name" value="BETA-SITE APP-CLEAVING ENZYME, ISOFORM A-RELATED"/>
    <property type="match status" value="1"/>
</dbReference>
<evidence type="ECO:0000256" key="1">
    <source>
        <dbReference type="ARBA" id="ARBA00007447"/>
    </source>
</evidence>
<dbReference type="InterPro" id="IPR033121">
    <property type="entry name" value="PEPTIDASE_A1"/>
</dbReference>
<gene>
    <name evidence="7" type="ORF">AAFC00_003052</name>
</gene>
<feature type="domain" description="Peptidase A1" evidence="6">
    <location>
        <begin position="43"/>
        <end position="350"/>
    </location>
</feature>
<dbReference type="InterPro" id="IPR001461">
    <property type="entry name" value="Aspartic_peptidase_A1"/>
</dbReference>
<dbReference type="Gene3D" id="2.40.70.10">
    <property type="entry name" value="Acid Proteases"/>
    <property type="match status" value="2"/>
</dbReference>
<comment type="similarity">
    <text evidence="1 5">Belongs to the peptidase A1 family.</text>
</comment>
<dbReference type="CDD" id="cd06097">
    <property type="entry name" value="Aspergillopepsin_like"/>
    <property type="match status" value="1"/>
</dbReference>